<accession>A0A8E2W8C0</accession>
<protein>
    <submittedName>
        <fullName evidence="2">Acetyltransferase (GNAT) family protein</fullName>
    </submittedName>
</protein>
<dbReference type="InterPro" id="IPR016181">
    <property type="entry name" value="Acyl_CoA_acyltransferase"/>
</dbReference>
<evidence type="ECO:0000259" key="1">
    <source>
        <dbReference type="Pfam" id="PF13302"/>
    </source>
</evidence>
<name>A0A8E2W8C0_RHILI</name>
<keyword evidence="2" id="KW-0808">Transferase</keyword>
<dbReference type="Pfam" id="PF13302">
    <property type="entry name" value="Acetyltransf_3"/>
    <property type="match status" value="1"/>
</dbReference>
<dbReference type="SUPFAM" id="SSF55729">
    <property type="entry name" value="Acyl-CoA N-acyltransferases (Nat)"/>
    <property type="match status" value="1"/>
</dbReference>
<comment type="caution">
    <text evidence="2">The sequence shown here is derived from an EMBL/GenBank/DDBJ whole genome shotgun (WGS) entry which is preliminary data.</text>
</comment>
<dbReference type="Proteomes" id="UP000245631">
    <property type="component" value="Unassembled WGS sequence"/>
</dbReference>
<evidence type="ECO:0000313" key="3">
    <source>
        <dbReference type="Proteomes" id="UP000245631"/>
    </source>
</evidence>
<reference evidence="2 3" key="1">
    <citation type="submission" date="2018-05" db="EMBL/GenBank/DDBJ databases">
        <title>Genomic Encyclopedia of Type Strains, Phase IV (KMG-IV): sequencing the most valuable type-strain genomes for metagenomic binning, comparative biology and taxonomic classification.</title>
        <authorList>
            <person name="Goeker M."/>
        </authorList>
    </citation>
    <scope>NUCLEOTIDE SEQUENCE [LARGE SCALE GENOMIC DNA]</scope>
    <source>
        <strain evidence="2 3">DSM 2626</strain>
    </source>
</reference>
<feature type="domain" description="N-acetyltransferase" evidence="1">
    <location>
        <begin position="12"/>
        <end position="49"/>
    </location>
</feature>
<dbReference type="InterPro" id="IPR000182">
    <property type="entry name" value="GNAT_dom"/>
</dbReference>
<gene>
    <name evidence="2" type="ORF">C8D77_12815</name>
</gene>
<evidence type="ECO:0000313" key="2">
    <source>
        <dbReference type="EMBL" id="PWJ85135.1"/>
    </source>
</evidence>
<organism evidence="2 3">
    <name type="scientific">Rhizobium loti</name>
    <name type="common">Mesorhizobium loti</name>
    <dbReference type="NCBI Taxonomy" id="381"/>
    <lineage>
        <taxon>Bacteria</taxon>
        <taxon>Pseudomonadati</taxon>
        <taxon>Pseudomonadota</taxon>
        <taxon>Alphaproteobacteria</taxon>
        <taxon>Hyphomicrobiales</taxon>
        <taxon>Phyllobacteriaceae</taxon>
        <taxon>Mesorhizobium</taxon>
    </lineage>
</organism>
<dbReference type="AlphaFoldDB" id="A0A8E2W8C0"/>
<dbReference type="GO" id="GO:0016747">
    <property type="term" value="F:acyltransferase activity, transferring groups other than amino-acyl groups"/>
    <property type="evidence" value="ECO:0007669"/>
    <property type="project" value="InterPro"/>
</dbReference>
<proteinExistence type="predicted"/>
<sequence>MQKSIGAKDSPEGARAWLDYAWSIGLPEVAAFTARENAPSQRVMEKIGMIYDPGSDYENPELGESHWLRPQVVYRKQNPNFSSGVPSLATVMSSFSM</sequence>
<dbReference type="EMBL" id="QGGH01000028">
    <property type="protein sequence ID" value="PWJ85135.1"/>
    <property type="molecule type" value="Genomic_DNA"/>
</dbReference>
<dbReference type="Gene3D" id="3.40.630.30">
    <property type="match status" value="1"/>
</dbReference>